<reference evidence="1" key="1">
    <citation type="submission" date="2022-07" db="EMBL/GenBank/DDBJ databases">
        <authorList>
            <person name="Macas J."/>
            <person name="Novak P."/>
            <person name="Neumann P."/>
        </authorList>
    </citation>
    <scope>NUCLEOTIDE SEQUENCE</scope>
</reference>
<evidence type="ECO:0000313" key="1">
    <source>
        <dbReference type="EMBL" id="CAH9073400.1"/>
    </source>
</evidence>
<protein>
    <submittedName>
        <fullName evidence="1">Uncharacterized protein</fullName>
    </submittedName>
</protein>
<keyword evidence="2" id="KW-1185">Reference proteome</keyword>
<sequence>MVYITVPRDLFPVGAFELVSPRFDDGCYDVGAFEFWCHFSSLGWLAGFPPPEDIVPHLEFSGANFGVDVAFDLPSVIFCPDEGVTPRPHKTRGSYSGPIVLSPQTTTSLYRTLCPHSCAP</sequence>
<gene>
    <name evidence="1" type="ORF">CEURO_LOCUS4802</name>
</gene>
<dbReference type="OrthoDB" id="1102971at2759"/>
<comment type="caution">
    <text evidence="1">The sequence shown here is derived from an EMBL/GenBank/DDBJ whole genome shotgun (WGS) entry which is preliminary data.</text>
</comment>
<dbReference type="AlphaFoldDB" id="A0A9P1E2D7"/>
<proteinExistence type="predicted"/>
<accession>A0A9P1E2D7</accession>
<dbReference type="EMBL" id="CAMAPE010000008">
    <property type="protein sequence ID" value="CAH9073400.1"/>
    <property type="molecule type" value="Genomic_DNA"/>
</dbReference>
<organism evidence="1 2">
    <name type="scientific">Cuscuta europaea</name>
    <name type="common">European dodder</name>
    <dbReference type="NCBI Taxonomy" id="41803"/>
    <lineage>
        <taxon>Eukaryota</taxon>
        <taxon>Viridiplantae</taxon>
        <taxon>Streptophyta</taxon>
        <taxon>Embryophyta</taxon>
        <taxon>Tracheophyta</taxon>
        <taxon>Spermatophyta</taxon>
        <taxon>Magnoliopsida</taxon>
        <taxon>eudicotyledons</taxon>
        <taxon>Gunneridae</taxon>
        <taxon>Pentapetalae</taxon>
        <taxon>asterids</taxon>
        <taxon>lamiids</taxon>
        <taxon>Solanales</taxon>
        <taxon>Convolvulaceae</taxon>
        <taxon>Cuscuteae</taxon>
        <taxon>Cuscuta</taxon>
        <taxon>Cuscuta subgen. Cuscuta</taxon>
    </lineage>
</organism>
<dbReference type="Proteomes" id="UP001152484">
    <property type="component" value="Unassembled WGS sequence"/>
</dbReference>
<name>A0A9P1E2D7_CUSEU</name>
<evidence type="ECO:0000313" key="2">
    <source>
        <dbReference type="Proteomes" id="UP001152484"/>
    </source>
</evidence>